<name>A0A0F8XQX6_9ZZZZ</name>
<dbReference type="AlphaFoldDB" id="A0A0F8XQX6"/>
<evidence type="ECO:0000256" key="1">
    <source>
        <dbReference type="SAM" id="Phobius"/>
    </source>
</evidence>
<organism evidence="2">
    <name type="scientific">marine sediment metagenome</name>
    <dbReference type="NCBI Taxonomy" id="412755"/>
    <lineage>
        <taxon>unclassified sequences</taxon>
        <taxon>metagenomes</taxon>
        <taxon>ecological metagenomes</taxon>
    </lineage>
</organism>
<dbReference type="EMBL" id="LAZR01057781">
    <property type="protein sequence ID" value="KKK71348.1"/>
    <property type="molecule type" value="Genomic_DNA"/>
</dbReference>
<comment type="caution">
    <text evidence="2">The sequence shown here is derived from an EMBL/GenBank/DDBJ whole genome shotgun (WGS) entry which is preliminary data.</text>
</comment>
<feature type="transmembrane region" description="Helical" evidence="1">
    <location>
        <begin position="51"/>
        <end position="74"/>
    </location>
</feature>
<protein>
    <submittedName>
        <fullName evidence="2">Uncharacterized protein</fullName>
    </submittedName>
</protein>
<evidence type="ECO:0000313" key="2">
    <source>
        <dbReference type="EMBL" id="KKK71348.1"/>
    </source>
</evidence>
<accession>A0A0F8XQX6</accession>
<keyword evidence="1" id="KW-1133">Transmembrane helix</keyword>
<keyword evidence="1" id="KW-0812">Transmembrane</keyword>
<gene>
    <name evidence="2" type="ORF">LCGC14_2914820</name>
</gene>
<proteinExistence type="predicted"/>
<sequence>MTGIAAKYGIGKPGADKPLQEHVNWYVRQGYRITAQTDTSAQLVKPKQFSLIWALLWFLLLGIGLAVYVIYYVAKKDKAVYLTVQPDGTVTSA</sequence>
<reference evidence="2" key="1">
    <citation type="journal article" date="2015" name="Nature">
        <title>Complex archaea that bridge the gap between prokaryotes and eukaryotes.</title>
        <authorList>
            <person name="Spang A."/>
            <person name="Saw J.H."/>
            <person name="Jorgensen S.L."/>
            <person name="Zaremba-Niedzwiedzka K."/>
            <person name="Martijn J."/>
            <person name="Lind A.E."/>
            <person name="van Eijk R."/>
            <person name="Schleper C."/>
            <person name="Guy L."/>
            <person name="Ettema T.J."/>
        </authorList>
    </citation>
    <scope>NUCLEOTIDE SEQUENCE</scope>
</reference>
<keyword evidence="1" id="KW-0472">Membrane</keyword>